<evidence type="ECO:0000256" key="8">
    <source>
        <dbReference type="ARBA" id="ARBA00023125"/>
    </source>
</evidence>
<evidence type="ECO:0000256" key="12">
    <source>
        <dbReference type="ARBA" id="ARBA00034808"/>
    </source>
</evidence>
<dbReference type="SUPFAM" id="SSF52540">
    <property type="entry name" value="P-loop containing nucleoside triphosphate hydrolases"/>
    <property type="match status" value="1"/>
</dbReference>
<evidence type="ECO:0000256" key="4">
    <source>
        <dbReference type="ARBA" id="ARBA00022801"/>
    </source>
</evidence>
<dbReference type="PANTHER" id="PTHR11070">
    <property type="entry name" value="UVRD / RECB / PCRA DNA HELICASE FAMILY MEMBER"/>
    <property type="match status" value="1"/>
</dbReference>
<name>A0ABY5IA44_9FIRM</name>
<evidence type="ECO:0000256" key="10">
    <source>
        <dbReference type="ARBA" id="ARBA00023235"/>
    </source>
</evidence>
<keyword evidence="4 14" id="KW-0378">Hydrolase</keyword>
<dbReference type="EC" id="5.6.2.4" evidence="12"/>
<comment type="catalytic activity">
    <reaction evidence="11">
        <text>Couples ATP hydrolysis with the unwinding of duplex DNA by translocating in the 3'-5' direction.</text>
        <dbReference type="EC" id="5.6.2.4"/>
    </reaction>
</comment>
<dbReference type="EMBL" id="CP101620">
    <property type="protein sequence ID" value="UTY40802.1"/>
    <property type="molecule type" value="Genomic_DNA"/>
</dbReference>
<comment type="caution">
    <text evidence="14">Lacks conserved residue(s) required for the propagation of feature annotation.</text>
</comment>
<dbReference type="Gene3D" id="3.90.320.10">
    <property type="match status" value="1"/>
</dbReference>
<dbReference type="InterPro" id="IPR011604">
    <property type="entry name" value="PDDEXK-like_dom_sf"/>
</dbReference>
<dbReference type="PANTHER" id="PTHR11070:SF48">
    <property type="entry name" value="ATP-DEPENDENT HELICASE_NUCLEASE SUBUNIT A"/>
    <property type="match status" value="1"/>
</dbReference>
<evidence type="ECO:0000256" key="3">
    <source>
        <dbReference type="ARBA" id="ARBA00022763"/>
    </source>
</evidence>
<dbReference type="Gene3D" id="1.10.486.10">
    <property type="entry name" value="PCRA, domain 4"/>
    <property type="match status" value="1"/>
</dbReference>
<evidence type="ECO:0000256" key="14">
    <source>
        <dbReference type="PROSITE-ProRule" id="PRU00560"/>
    </source>
</evidence>
<sequence>MPTGLSTKKKELNQLDFADLENYTHQLLLPEYGVVDILYHRLKEIMIDEYQDTNQIQESLIALIAKYQKPNIPLFMVGDMKQSIYRFRQADPQIFLDKYNHFSLTDEECYESQTRRIDLVFNYRSSKIVLDSINFIFNQIMDSRIGGLEYYLDDSARLNYDYDGKEKGHQKEARERFFKDDMKKTEILIDIYNPDSPMDKEQYEAHMVAQKILKLKETMTLDGHQVSYKDMVVLMRSTTSFLTFKKVFDQYHIPNHIVLSQGFFKANEIENMLTFLKAIDNPYHDVALLSVINQPYTCSYISLDKIAKMRIEYPDLSLYEMLQASDDEQIQNFLQTFEDLRQYAYHHSPYELLKAIYEVTDYPLFVCQLVNGGQRKANLELLLELAKNNQQQYPYLYDFIEMMEQSQDIAPAIVASQNDDYVEFMTIHKSKGLEFPIVFVCQTHKQFNTQDSKERFMIDKQLGIALKPRVYVESEEFGQLTVEYDNCYRNMIARHQLDEAINEEMRILYVALTRASQKLILTGVIKSLDEIKDIMNKLIINEHPDIYHKQGADHVLLYDRLRKTNQYLTWILASILRHPQVLKECLEVEELSPLAKKLQGYHFEKHLTFDSTEHAMFSLTLMYNQDIENGMTSSSKQTLSVDNKTQEYYQHFTYPYDTTKPLTLAVTKLPNVHDHVYGLIGDESESMTISATDKGTLVHLLLSYLTFQDDHLDSLIQQLYDEALIDEIGQDVLYDYQKQIQGFIDSPYYQMIQQASYVYKEKSFAYYDKNLQQTIHGIFDLVFIYQNQVYVLDYKTDRIKKDNLDEQLIQKHQVQLDYYKKVLKDMYHQDVHAIVYYLHISRGVEF</sequence>
<dbReference type="PROSITE" id="PS51198">
    <property type="entry name" value="UVRD_HELICASE_ATP_BIND"/>
    <property type="match status" value="1"/>
</dbReference>
<dbReference type="Pfam" id="PF12705">
    <property type="entry name" value="PDDEXK_1"/>
    <property type="match status" value="1"/>
</dbReference>
<dbReference type="Gene3D" id="3.40.50.300">
    <property type="entry name" value="P-loop containing nucleotide triphosphate hydrolases"/>
    <property type="match status" value="3"/>
</dbReference>
<evidence type="ECO:0000256" key="1">
    <source>
        <dbReference type="ARBA" id="ARBA00022722"/>
    </source>
</evidence>
<dbReference type="Pfam" id="PF13361">
    <property type="entry name" value="UvrD_C"/>
    <property type="match status" value="1"/>
</dbReference>
<keyword evidence="6" id="KW-0269">Exonuclease</keyword>
<evidence type="ECO:0000313" key="17">
    <source>
        <dbReference type="EMBL" id="UTY40802.1"/>
    </source>
</evidence>
<reference evidence="17" key="1">
    <citation type="submission" date="2022-07" db="EMBL/GenBank/DDBJ databases">
        <title>Faecal culturing of patients with breast cancer.</title>
        <authorList>
            <person name="Teng N.M.Y."/>
            <person name="Kiu R."/>
            <person name="Evans R."/>
            <person name="Baker D.J."/>
            <person name="Zenner C."/>
            <person name="Robinson S.D."/>
            <person name="Hall L.J."/>
        </authorList>
    </citation>
    <scope>NUCLEOTIDE SEQUENCE</scope>
    <source>
        <strain evidence="17">LH1062</strain>
    </source>
</reference>
<keyword evidence="2 14" id="KW-0547">Nucleotide-binding</keyword>
<keyword evidence="10" id="KW-0413">Isomerase</keyword>
<keyword evidence="5 14" id="KW-0347">Helicase</keyword>
<evidence type="ECO:0000256" key="13">
    <source>
        <dbReference type="ARBA" id="ARBA00048988"/>
    </source>
</evidence>
<organism evidence="17 18">
    <name type="scientific">Allocoprobacillus halotolerans</name>
    <dbReference type="NCBI Taxonomy" id="2944914"/>
    <lineage>
        <taxon>Bacteria</taxon>
        <taxon>Bacillati</taxon>
        <taxon>Bacillota</taxon>
        <taxon>Erysipelotrichia</taxon>
        <taxon>Erysipelotrichales</taxon>
        <taxon>Erysipelotrichaceae</taxon>
        <taxon>Allocoprobacillus</taxon>
    </lineage>
</organism>
<evidence type="ECO:0000256" key="2">
    <source>
        <dbReference type="ARBA" id="ARBA00022741"/>
    </source>
</evidence>
<evidence type="ECO:0000256" key="9">
    <source>
        <dbReference type="ARBA" id="ARBA00023204"/>
    </source>
</evidence>
<evidence type="ECO:0000259" key="15">
    <source>
        <dbReference type="PROSITE" id="PS51198"/>
    </source>
</evidence>
<dbReference type="RefSeq" id="WP_290142282.1">
    <property type="nucleotide sequence ID" value="NZ_CP101620.1"/>
</dbReference>
<feature type="domain" description="UvrD-like helicase ATP-binding" evidence="15">
    <location>
        <begin position="1"/>
        <end position="126"/>
    </location>
</feature>
<comment type="catalytic activity">
    <reaction evidence="13">
        <text>ATP + H2O = ADP + phosphate + H(+)</text>
        <dbReference type="Rhea" id="RHEA:13065"/>
        <dbReference type="ChEBI" id="CHEBI:15377"/>
        <dbReference type="ChEBI" id="CHEBI:15378"/>
        <dbReference type="ChEBI" id="CHEBI:30616"/>
        <dbReference type="ChEBI" id="CHEBI:43474"/>
        <dbReference type="ChEBI" id="CHEBI:456216"/>
        <dbReference type="EC" id="5.6.2.4"/>
    </reaction>
</comment>
<protein>
    <recommendedName>
        <fullName evidence="12">DNA 3'-5' helicase</fullName>
        <ecNumber evidence="12">5.6.2.4</ecNumber>
    </recommendedName>
</protein>
<evidence type="ECO:0000256" key="6">
    <source>
        <dbReference type="ARBA" id="ARBA00022839"/>
    </source>
</evidence>
<accession>A0ABY5IA44</accession>
<keyword evidence="9" id="KW-0234">DNA repair</keyword>
<proteinExistence type="predicted"/>
<keyword evidence="7 14" id="KW-0067">ATP-binding</keyword>
<dbReference type="Pfam" id="PF00580">
    <property type="entry name" value="UvrD-helicase"/>
    <property type="match status" value="1"/>
</dbReference>
<keyword evidence="8" id="KW-0238">DNA-binding</keyword>
<dbReference type="InterPro" id="IPR038726">
    <property type="entry name" value="PDDEXK_AddAB-type"/>
</dbReference>
<dbReference type="PROSITE" id="PS51217">
    <property type="entry name" value="UVRD_HELICASE_CTER"/>
    <property type="match status" value="1"/>
</dbReference>
<dbReference type="InterPro" id="IPR011335">
    <property type="entry name" value="Restrct_endonuc-II-like"/>
</dbReference>
<dbReference type="SUPFAM" id="SSF52980">
    <property type="entry name" value="Restriction endonuclease-like"/>
    <property type="match status" value="1"/>
</dbReference>
<gene>
    <name evidence="17" type="ORF">NMU03_04655</name>
</gene>
<dbReference type="InterPro" id="IPR014017">
    <property type="entry name" value="DNA_helicase_UvrD-like_C"/>
</dbReference>
<evidence type="ECO:0000256" key="5">
    <source>
        <dbReference type="ARBA" id="ARBA00022806"/>
    </source>
</evidence>
<dbReference type="InterPro" id="IPR000212">
    <property type="entry name" value="DNA_helicase_UvrD/REP"/>
</dbReference>
<keyword evidence="1" id="KW-0540">Nuclease</keyword>
<evidence type="ECO:0000256" key="11">
    <source>
        <dbReference type="ARBA" id="ARBA00034617"/>
    </source>
</evidence>
<evidence type="ECO:0000256" key="7">
    <source>
        <dbReference type="ARBA" id="ARBA00022840"/>
    </source>
</evidence>
<keyword evidence="3" id="KW-0227">DNA damage</keyword>
<dbReference type="Proteomes" id="UP001060112">
    <property type="component" value="Chromosome"/>
</dbReference>
<evidence type="ECO:0000259" key="16">
    <source>
        <dbReference type="PROSITE" id="PS51217"/>
    </source>
</evidence>
<dbReference type="InterPro" id="IPR014016">
    <property type="entry name" value="UvrD-like_ATP-bd"/>
</dbReference>
<feature type="domain" description="UvrD-like helicase C-terminal" evidence="16">
    <location>
        <begin position="155"/>
        <end position="432"/>
    </location>
</feature>
<evidence type="ECO:0000313" key="18">
    <source>
        <dbReference type="Proteomes" id="UP001060112"/>
    </source>
</evidence>
<keyword evidence="18" id="KW-1185">Reference proteome</keyword>
<dbReference type="InterPro" id="IPR027417">
    <property type="entry name" value="P-loop_NTPase"/>
</dbReference>